<evidence type="ECO:0000256" key="4">
    <source>
        <dbReference type="ARBA" id="ARBA00022786"/>
    </source>
</evidence>
<dbReference type="CDD" id="cd00200">
    <property type="entry name" value="WD40"/>
    <property type="match status" value="1"/>
</dbReference>
<dbReference type="Proteomes" id="UP000807504">
    <property type="component" value="Unassembled WGS sequence"/>
</dbReference>
<comment type="subcellular location">
    <subcellularLocation>
        <location evidence="1">Nucleus</location>
    </subcellularLocation>
</comment>
<feature type="repeat" description="WD" evidence="7">
    <location>
        <begin position="83"/>
        <end position="107"/>
    </location>
</feature>
<keyword evidence="3" id="KW-0677">Repeat</keyword>
<evidence type="ECO:0000256" key="7">
    <source>
        <dbReference type="PROSITE-ProRule" id="PRU00221"/>
    </source>
</evidence>
<feature type="repeat" description="WD" evidence="7">
    <location>
        <begin position="199"/>
        <end position="240"/>
    </location>
</feature>
<dbReference type="GO" id="GO:0006357">
    <property type="term" value="P:regulation of transcription by RNA polymerase II"/>
    <property type="evidence" value="ECO:0007669"/>
    <property type="project" value="TreeGrafter"/>
</dbReference>
<evidence type="ECO:0000256" key="1">
    <source>
        <dbReference type="ARBA" id="ARBA00004123"/>
    </source>
</evidence>
<keyword evidence="2 7" id="KW-0853">WD repeat</keyword>
<evidence type="ECO:0000313" key="9">
    <source>
        <dbReference type="Proteomes" id="UP000807504"/>
    </source>
</evidence>
<keyword evidence="5" id="KW-0539">Nucleus</keyword>
<dbReference type="PANTHER" id="PTHR22846:SF2">
    <property type="entry name" value="F-BOX-LIKE_WD REPEAT-CONTAINING PROTEIN EBI"/>
    <property type="match status" value="1"/>
</dbReference>
<dbReference type="FunFam" id="2.130.10.10:FF:002234">
    <property type="entry name" value="F-box-like/WD repeat-containing protein TBL1XR1"/>
    <property type="match status" value="1"/>
</dbReference>
<evidence type="ECO:0000313" key="8">
    <source>
        <dbReference type="EMBL" id="KAF8764875.1"/>
    </source>
</evidence>
<protein>
    <submittedName>
        <fullName evidence="8">F-box-like/WD repeat-containing protein TBL1X</fullName>
    </submittedName>
</protein>
<reference evidence="8" key="2">
    <citation type="submission" date="2020-06" db="EMBL/GenBank/DDBJ databases">
        <authorList>
            <person name="Sheffer M."/>
        </authorList>
    </citation>
    <scope>NUCLEOTIDE SEQUENCE</scope>
</reference>
<gene>
    <name evidence="8" type="ORF">HNY73_022912</name>
</gene>
<dbReference type="InterPro" id="IPR015943">
    <property type="entry name" value="WD40/YVTN_repeat-like_dom_sf"/>
</dbReference>
<keyword evidence="4" id="KW-0833">Ubl conjugation pathway</keyword>
<dbReference type="InterPro" id="IPR001680">
    <property type="entry name" value="WD40_rpt"/>
</dbReference>
<comment type="similarity">
    <text evidence="6">Belongs to the WD repeat EBI family.</text>
</comment>
<feature type="repeat" description="WD" evidence="7">
    <location>
        <begin position="241"/>
        <end position="291"/>
    </location>
</feature>
<dbReference type="OMA" id="SHESMID"/>
<dbReference type="SMART" id="SM00320">
    <property type="entry name" value="WD40"/>
    <property type="match status" value="8"/>
</dbReference>
<dbReference type="GO" id="GO:0000118">
    <property type="term" value="C:histone deacetylase complex"/>
    <property type="evidence" value="ECO:0007669"/>
    <property type="project" value="TreeGrafter"/>
</dbReference>
<dbReference type="InterPro" id="IPR036322">
    <property type="entry name" value="WD40_repeat_dom_sf"/>
</dbReference>
<dbReference type="Gene3D" id="2.130.10.10">
    <property type="entry name" value="YVTN repeat-like/Quinoprotein amine dehydrogenase"/>
    <property type="match status" value="1"/>
</dbReference>
<sequence length="380" mass="42094">MDVDGMEGFEIPSFATSILRGHESDAYVCAWNPVSDLLASGSGDSTVRIWNMNEDAIANNVNQLILKHYFPIADSKSLSGNDITSLDWNSDGTLLVVGSYDGLARIWTTDGCLVRTLGQHKGPIFAVKWNKKGNYVLSAGVDQVIMWEVATGQCAQKFGFHKAPVLDVDWRTNFVFASCSTSHNIHVCKLGVDKPLRTFTGHTNEVNCVRWDPQGAILASCSDDAIVKIWNMKQKTSVLDLIAHNQEIYSIKWSPTGPGTNNPNMNLTLASASFDSTVRLWEVERGACLYTLTKHTEPVYSVAYSPDGKYLASGSFDKFIYIWSTQTGTLLYKYKTTGGIFEMCWNSRGDKVGASTSDGSVFVLDFRRLAQDQWIFGVRN</sequence>
<dbReference type="GO" id="GO:0003714">
    <property type="term" value="F:transcription corepressor activity"/>
    <property type="evidence" value="ECO:0007669"/>
    <property type="project" value="InterPro"/>
</dbReference>
<name>A0A8T0E3Y1_ARGBR</name>
<evidence type="ECO:0000256" key="3">
    <source>
        <dbReference type="ARBA" id="ARBA00022737"/>
    </source>
</evidence>
<keyword evidence="9" id="KW-1185">Reference proteome</keyword>
<organism evidence="8 9">
    <name type="scientific">Argiope bruennichi</name>
    <name type="common">Wasp spider</name>
    <name type="synonym">Aranea bruennichi</name>
    <dbReference type="NCBI Taxonomy" id="94029"/>
    <lineage>
        <taxon>Eukaryota</taxon>
        <taxon>Metazoa</taxon>
        <taxon>Ecdysozoa</taxon>
        <taxon>Arthropoda</taxon>
        <taxon>Chelicerata</taxon>
        <taxon>Arachnida</taxon>
        <taxon>Araneae</taxon>
        <taxon>Araneomorphae</taxon>
        <taxon>Entelegynae</taxon>
        <taxon>Araneoidea</taxon>
        <taxon>Araneidae</taxon>
        <taxon>Argiope</taxon>
    </lineage>
</organism>
<dbReference type="InterPro" id="IPR045183">
    <property type="entry name" value="Ebi-like"/>
</dbReference>
<reference evidence="8" key="1">
    <citation type="journal article" date="2020" name="bioRxiv">
        <title>Chromosome-level reference genome of the European wasp spider Argiope bruennichi: a resource for studies on range expansion and evolutionary adaptation.</title>
        <authorList>
            <person name="Sheffer M.M."/>
            <person name="Hoppe A."/>
            <person name="Krehenwinkel H."/>
            <person name="Uhl G."/>
            <person name="Kuss A.W."/>
            <person name="Jensen L."/>
            <person name="Jensen C."/>
            <person name="Gillespie R.G."/>
            <person name="Hoff K.J."/>
            <person name="Prost S."/>
        </authorList>
    </citation>
    <scope>NUCLEOTIDE SEQUENCE</scope>
</reference>
<evidence type="ECO:0000256" key="6">
    <source>
        <dbReference type="ARBA" id="ARBA00025741"/>
    </source>
</evidence>
<feature type="repeat" description="WD" evidence="7">
    <location>
        <begin position="292"/>
        <end position="333"/>
    </location>
</feature>
<evidence type="ECO:0000256" key="2">
    <source>
        <dbReference type="ARBA" id="ARBA00022574"/>
    </source>
</evidence>
<dbReference type="AlphaFoldDB" id="A0A8T0E3Y1"/>
<dbReference type="PRINTS" id="PR00320">
    <property type="entry name" value="GPROTEINBRPT"/>
</dbReference>
<dbReference type="Pfam" id="PF00400">
    <property type="entry name" value="WD40"/>
    <property type="match status" value="6"/>
</dbReference>
<dbReference type="PROSITE" id="PS50294">
    <property type="entry name" value="WD_REPEATS_REGION"/>
    <property type="match status" value="3"/>
</dbReference>
<dbReference type="SUPFAM" id="SSF50978">
    <property type="entry name" value="WD40 repeat-like"/>
    <property type="match status" value="1"/>
</dbReference>
<accession>A0A8T0E3Y1</accession>
<dbReference type="PANTHER" id="PTHR22846">
    <property type="entry name" value="WD40 REPEAT PROTEIN"/>
    <property type="match status" value="1"/>
</dbReference>
<feature type="repeat" description="WD" evidence="7">
    <location>
        <begin position="19"/>
        <end position="60"/>
    </location>
</feature>
<evidence type="ECO:0000256" key="5">
    <source>
        <dbReference type="ARBA" id="ARBA00023242"/>
    </source>
</evidence>
<dbReference type="OrthoDB" id="1367865at2759"/>
<comment type="caution">
    <text evidence="8">The sequence shown here is derived from an EMBL/GenBank/DDBJ whole genome shotgun (WGS) entry which is preliminary data.</text>
</comment>
<dbReference type="InterPro" id="IPR019775">
    <property type="entry name" value="WD40_repeat_CS"/>
</dbReference>
<dbReference type="PROSITE" id="PS00678">
    <property type="entry name" value="WD_REPEATS_1"/>
    <property type="match status" value="3"/>
</dbReference>
<dbReference type="PROSITE" id="PS50082">
    <property type="entry name" value="WD_REPEATS_2"/>
    <property type="match status" value="5"/>
</dbReference>
<dbReference type="EMBL" id="JABXBU010002231">
    <property type="protein sequence ID" value="KAF8764875.1"/>
    <property type="molecule type" value="Genomic_DNA"/>
</dbReference>
<dbReference type="InterPro" id="IPR020472">
    <property type="entry name" value="WD40_PAC1"/>
</dbReference>
<proteinExistence type="inferred from homology"/>